<keyword evidence="2" id="KW-0812">Transmembrane</keyword>
<comment type="caution">
    <text evidence="3">The sequence shown here is derived from an EMBL/GenBank/DDBJ whole genome shotgun (WGS) entry which is preliminary data.</text>
</comment>
<keyword evidence="2" id="KW-1133">Transmembrane helix</keyword>
<feature type="transmembrane region" description="Helical" evidence="2">
    <location>
        <begin position="12"/>
        <end position="33"/>
    </location>
</feature>
<keyword evidence="4" id="KW-1185">Reference proteome</keyword>
<organism evidence="3 4">
    <name type="scientific">Streptomyces macrolidinus</name>
    <dbReference type="NCBI Taxonomy" id="2952607"/>
    <lineage>
        <taxon>Bacteria</taxon>
        <taxon>Bacillati</taxon>
        <taxon>Actinomycetota</taxon>
        <taxon>Actinomycetes</taxon>
        <taxon>Kitasatosporales</taxon>
        <taxon>Streptomycetaceae</taxon>
        <taxon>Streptomyces</taxon>
    </lineage>
</organism>
<name>A0ABT0ZMR7_9ACTN</name>
<gene>
    <name evidence="3" type="ORF">NGF19_29270</name>
</gene>
<dbReference type="EMBL" id="JAMWMR010000049">
    <property type="protein sequence ID" value="MCN9244823.1"/>
    <property type="molecule type" value="Genomic_DNA"/>
</dbReference>
<protein>
    <recommendedName>
        <fullName evidence="5">Secreted protein</fullName>
    </recommendedName>
</protein>
<proteinExistence type="predicted"/>
<keyword evidence="2" id="KW-0472">Membrane</keyword>
<dbReference type="Proteomes" id="UP001523219">
    <property type="component" value="Unassembled WGS sequence"/>
</dbReference>
<feature type="region of interest" description="Disordered" evidence="1">
    <location>
        <begin position="307"/>
        <end position="327"/>
    </location>
</feature>
<sequence>MSQTANGRRQLLAVAVAAPLLLIVIAVVLRFIVLPADAGTSAREPLPREVTSQEKSVLRTAEQYLLRDCMRRHGFVYRPATGSIPAKPEFLYVINDVAWARAHGYGTDIDRAIARLKEEDPNQRYFQSLPEERRREALAAANGSRMDLTVTTPDGARVSRSSEGCQAESERTLYGDLDTWFRARSTMDALPVMASQQVLSDARFTAKVRAWAVCMRAAGHPYASPSDLRKHTAAQKPALSASQERTLAVAEARCAGTSGLARTADALDEKYMGQLRRSHWTLAVAERRLRLAALPRARAILAANPTALPSATASPGAHSAASSSRTP</sequence>
<evidence type="ECO:0000256" key="2">
    <source>
        <dbReference type="SAM" id="Phobius"/>
    </source>
</evidence>
<evidence type="ECO:0008006" key="5">
    <source>
        <dbReference type="Google" id="ProtNLM"/>
    </source>
</evidence>
<evidence type="ECO:0000313" key="4">
    <source>
        <dbReference type="Proteomes" id="UP001523219"/>
    </source>
</evidence>
<reference evidence="3 4" key="1">
    <citation type="submission" date="2022-05" db="EMBL/GenBank/DDBJ databases">
        <title>Streptomyces sp. nov. RY43-2 isolated from soil of a peat swamp forest.</title>
        <authorList>
            <person name="Kanchanasin P."/>
            <person name="Tanasupawat S."/>
            <person name="Phongsopitanun W."/>
        </authorList>
    </citation>
    <scope>NUCLEOTIDE SEQUENCE [LARGE SCALE GENOMIC DNA]</scope>
    <source>
        <strain evidence="3 4">RY43-2</strain>
    </source>
</reference>
<evidence type="ECO:0000256" key="1">
    <source>
        <dbReference type="SAM" id="MobiDB-lite"/>
    </source>
</evidence>
<feature type="compositionally biased region" description="Low complexity" evidence="1">
    <location>
        <begin position="310"/>
        <end position="327"/>
    </location>
</feature>
<dbReference type="RefSeq" id="WP_252428774.1">
    <property type="nucleotide sequence ID" value="NZ_JAMWMR010000049.1"/>
</dbReference>
<evidence type="ECO:0000313" key="3">
    <source>
        <dbReference type="EMBL" id="MCN9244823.1"/>
    </source>
</evidence>
<accession>A0ABT0ZMR7</accession>